<protein>
    <submittedName>
        <fullName evidence="1">Uncharacterized protein</fullName>
    </submittedName>
</protein>
<evidence type="ECO:0000313" key="1">
    <source>
        <dbReference type="EMBL" id="SDQ03344.1"/>
    </source>
</evidence>
<sequence length="114" mass="11843">MARFSIASLLRRRRIQKDHANADLAAPVAYGTVVSAPGPHATIGGLDVVVGDVVAISGWEAIKGPRRLGCLEPGTEAEVVAVNRAEATVMPLVGGWTPLVGARVMLSRHGGLDP</sequence>
<dbReference type="RefSeq" id="WP_011776944.1">
    <property type="nucleotide sequence ID" value="NZ_FNKH01000001.1"/>
</dbReference>
<organism evidence="1 2">
    <name type="scientific">Crystallibacter crystallopoietes</name>
    <dbReference type="NCBI Taxonomy" id="37928"/>
    <lineage>
        <taxon>Bacteria</taxon>
        <taxon>Bacillati</taxon>
        <taxon>Actinomycetota</taxon>
        <taxon>Actinomycetes</taxon>
        <taxon>Micrococcales</taxon>
        <taxon>Micrococcaceae</taxon>
        <taxon>Crystallibacter</taxon>
    </lineage>
</organism>
<proteinExistence type="predicted"/>
<name>A0A1H0XK69_9MICC</name>
<reference evidence="1 2" key="1">
    <citation type="submission" date="2016-10" db="EMBL/GenBank/DDBJ databases">
        <authorList>
            <person name="de Groot N.N."/>
        </authorList>
    </citation>
    <scope>NUCLEOTIDE SEQUENCE [LARGE SCALE GENOMIC DNA]</scope>
    <source>
        <strain evidence="1 2">DSM 20117</strain>
    </source>
</reference>
<keyword evidence="2" id="KW-1185">Reference proteome</keyword>
<dbReference type="EMBL" id="FNKH01000001">
    <property type="protein sequence ID" value="SDQ03344.1"/>
    <property type="molecule type" value="Genomic_DNA"/>
</dbReference>
<dbReference type="OrthoDB" id="9899556at2"/>
<accession>A0A1H0XK69</accession>
<dbReference type="AlphaFoldDB" id="A0A1H0XK69"/>
<evidence type="ECO:0000313" key="2">
    <source>
        <dbReference type="Proteomes" id="UP000181917"/>
    </source>
</evidence>
<gene>
    <name evidence="1" type="ORF">SAMN04489742_0070</name>
</gene>
<dbReference type="Proteomes" id="UP000181917">
    <property type="component" value="Unassembled WGS sequence"/>
</dbReference>